<accession>A0A2W6NPH3</accession>
<evidence type="ECO:0000256" key="9">
    <source>
        <dbReference type="ARBA" id="ARBA00022989"/>
    </source>
</evidence>
<evidence type="ECO:0000256" key="8">
    <source>
        <dbReference type="ARBA" id="ARBA00022840"/>
    </source>
</evidence>
<feature type="domain" description="HAMP" evidence="13">
    <location>
        <begin position="299"/>
        <end position="351"/>
    </location>
</feature>
<dbReference type="Pfam" id="PF00672">
    <property type="entry name" value="HAMP"/>
    <property type="match status" value="1"/>
</dbReference>
<reference evidence="14 15" key="1">
    <citation type="submission" date="2018-06" db="EMBL/GenBank/DDBJ databases">
        <title>Isolation of heavy metals resistant Paenibacillus silvae NC2 from Gold-Copper mine in ZiJin, China.</title>
        <authorList>
            <person name="Xu J."/>
            <person name="Mazhar H.S."/>
            <person name="Rensing C."/>
        </authorList>
    </citation>
    <scope>NUCLEOTIDE SEQUENCE [LARGE SCALE GENOMIC DNA]</scope>
    <source>
        <strain evidence="14 15">NC2</strain>
    </source>
</reference>
<keyword evidence="9 12" id="KW-1133">Transmembrane helix</keyword>
<dbReference type="SUPFAM" id="SSF55874">
    <property type="entry name" value="ATPase domain of HSP90 chaperone/DNA topoisomerase II/histidine kinase"/>
    <property type="match status" value="1"/>
</dbReference>
<dbReference type="InterPro" id="IPR010559">
    <property type="entry name" value="Sig_transdc_His_kin_internal"/>
</dbReference>
<dbReference type="Pfam" id="PF02518">
    <property type="entry name" value="HATPase_c"/>
    <property type="match status" value="1"/>
</dbReference>
<dbReference type="InterPro" id="IPR050640">
    <property type="entry name" value="Bact_2-comp_sensor_kinase"/>
</dbReference>
<name>A0A2W6NPH3_9BACL</name>
<dbReference type="Pfam" id="PF06580">
    <property type="entry name" value="His_kinase"/>
    <property type="match status" value="1"/>
</dbReference>
<dbReference type="Gene3D" id="6.10.340.10">
    <property type="match status" value="1"/>
</dbReference>
<dbReference type="Gene3D" id="3.30.565.10">
    <property type="entry name" value="Histidine kinase-like ATPase, C-terminal domain"/>
    <property type="match status" value="1"/>
</dbReference>
<dbReference type="CDD" id="cd06225">
    <property type="entry name" value="HAMP"/>
    <property type="match status" value="1"/>
</dbReference>
<evidence type="ECO:0000256" key="10">
    <source>
        <dbReference type="ARBA" id="ARBA00023012"/>
    </source>
</evidence>
<keyword evidence="10" id="KW-0902">Two-component regulatory system</keyword>
<keyword evidence="6" id="KW-0547">Nucleotide-binding</keyword>
<gene>
    <name evidence="14" type="ORF">DN757_03300</name>
</gene>
<evidence type="ECO:0000256" key="11">
    <source>
        <dbReference type="ARBA" id="ARBA00023136"/>
    </source>
</evidence>
<dbReference type="GO" id="GO:0000155">
    <property type="term" value="F:phosphorelay sensor kinase activity"/>
    <property type="evidence" value="ECO:0007669"/>
    <property type="project" value="InterPro"/>
</dbReference>
<evidence type="ECO:0000256" key="5">
    <source>
        <dbReference type="ARBA" id="ARBA00022692"/>
    </source>
</evidence>
<keyword evidence="2" id="KW-1003">Cell membrane</keyword>
<dbReference type="EMBL" id="QKWW01000010">
    <property type="protein sequence ID" value="PZT57168.1"/>
    <property type="molecule type" value="Genomic_DNA"/>
</dbReference>
<keyword evidence="7 14" id="KW-0418">Kinase</keyword>
<dbReference type="Proteomes" id="UP000249204">
    <property type="component" value="Unassembled WGS sequence"/>
</dbReference>
<dbReference type="AlphaFoldDB" id="A0A2W6NPH3"/>
<comment type="subcellular location">
    <subcellularLocation>
        <location evidence="1">Cell membrane</location>
        <topology evidence="1">Multi-pass membrane protein</topology>
    </subcellularLocation>
</comment>
<evidence type="ECO:0000256" key="7">
    <source>
        <dbReference type="ARBA" id="ARBA00022777"/>
    </source>
</evidence>
<dbReference type="InterPro" id="IPR036890">
    <property type="entry name" value="HATPase_C_sf"/>
</dbReference>
<dbReference type="PROSITE" id="PS50885">
    <property type="entry name" value="HAMP"/>
    <property type="match status" value="1"/>
</dbReference>
<keyword evidence="4" id="KW-0808">Transferase</keyword>
<dbReference type="InterPro" id="IPR003594">
    <property type="entry name" value="HATPase_dom"/>
</dbReference>
<comment type="caution">
    <text evidence="14">The sequence shown here is derived from an EMBL/GenBank/DDBJ whole genome shotgun (WGS) entry which is preliminary data.</text>
</comment>
<keyword evidence="3" id="KW-0597">Phosphoprotein</keyword>
<feature type="transmembrane region" description="Helical" evidence="12">
    <location>
        <begin position="278"/>
        <end position="297"/>
    </location>
</feature>
<dbReference type="GO" id="GO:0005886">
    <property type="term" value="C:plasma membrane"/>
    <property type="evidence" value="ECO:0007669"/>
    <property type="project" value="UniProtKB-SubCell"/>
</dbReference>
<evidence type="ECO:0000256" key="2">
    <source>
        <dbReference type="ARBA" id="ARBA00022475"/>
    </source>
</evidence>
<keyword evidence="8" id="KW-0067">ATP-binding</keyword>
<keyword evidence="5 12" id="KW-0812">Transmembrane</keyword>
<evidence type="ECO:0000256" key="3">
    <source>
        <dbReference type="ARBA" id="ARBA00022553"/>
    </source>
</evidence>
<dbReference type="PANTHER" id="PTHR34220:SF11">
    <property type="entry name" value="SENSOR PROTEIN KINASE HPTS"/>
    <property type="match status" value="1"/>
</dbReference>
<evidence type="ECO:0000313" key="14">
    <source>
        <dbReference type="EMBL" id="PZT57168.1"/>
    </source>
</evidence>
<dbReference type="PANTHER" id="PTHR34220">
    <property type="entry name" value="SENSOR HISTIDINE KINASE YPDA"/>
    <property type="match status" value="1"/>
</dbReference>
<evidence type="ECO:0000256" key="6">
    <source>
        <dbReference type="ARBA" id="ARBA00022741"/>
    </source>
</evidence>
<evidence type="ECO:0000256" key="4">
    <source>
        <dbReference type="ARBA" id="ARBA00022679"/>
    </source>
</evidence>
<evidence type="ECO:0000313" key="15">
    <source>
        <dbReference type="Proteomes" id="UP000249204"/>
    </source>
</evidence>
<organism evidence="14 15">
    <name type="scientific">Paenibacillus silvae</name>
    <dbReference type="NCBI Taxonomy" id="1325358"/>
    <lineage>
        <taxon>Bacteria</taxon>
        <taxon>Bacillati</taxon>
        <taxon>Bacillota</taxon>
        <taxon>Bacilli</taxon>
        <taxon>Bacillales</taxon>
        <taxon>Paenibacillaceae</taxon>
        <taxon>Paenibacillus</taxon>
    </lineage>
</organism>
<protein>
    <submittedName>
        <fullName evidence="14">Sensor histidine kinase</fullName>
    </submittedName>
</protein>
<evidence type="ECO:0000256" key="12">
    <source>
        <dbReference type="SAM" id="Phobius"/>
    </source>
</evidence>
<evidence type="ECO:0000259" key="13">
    <source>
        <dbReference type="PROSITE" id="PS50885"/>
    </source>
</evidence>
<dbReference type="SUPFAM" id="SSF158472">
    <property type="entry name" value="HAMP domain-like"/>
    <property type="match status" value="1"/>
</dbReference>
<keyword evidence="11 12" id="KW-0472">Membrane</keyword>
<proteinExistence type="predicted"/>
<evidence type="ECO:0000256" key="1">
    <source>
        <dbReference type="ARBA" id="ARBA00004651"/>
    </source>
</evidence>
<dbReference type="InterPro" id="IPR003660">
    <property type="entry name" value="HAMP_dom"/>
</dbReference>
<dbReference type="SMART" id="SM00304">
    <property type="entry name" value="HAMP"/>
    <property type="match status" value="1"/>
</dbReference>
<sequence>MMRWNLNYMKLRDKLLLMYVLSVFIPIVFTNIAFYQVTTANIRSQKTRDAGVALNNLKNELRVTIDQGVGLSYSLYADPIFNETLSRSFSSHSEYIRAYNSYLKSEFSGQMSQGIRWYQVFTDNPTILSSGYIEHLTEAVRKSSWYQQLKNHTAPYPTLVTGDQGLSLVQRLNNSDTGGIEQLLKIDFNMDLMKEQFRNSGFDGSVYLVDPGGYIRFSNRSSSSPASVEELYGNMEFSNKTIRFERVYSGINYLEGWSLQGVMDEEIVLQEVRQSRSFVVWLACINFVLPTIIIAAMSRSIHVRLVRILKHMKKVKTQNFQTIPPEDARDEIGQLTTEFNRMTETIRSLIDEVYLADIQKKDLELKQQQAQLHALHSQINPHFLFNTLESVRMRSLIKGEKETAKIVHHMAKMFRKSISWNQHEVTVKEELELIDSFLQIQKYRFGEKLQYHIEADEAALKYRIPKMVILPFVENASIHGIESTPGVGLIQLFVRVEEQELHIRLEDNGIGMSAARLQELLLYLDQNVDMGEHVGMKNAYSRLKLCYMDRFSLTIQSLEGRGTTIHIKLPFEHNSLKEVVQKVNF</sequence>
<dbReference type="GO" id="GO:0005524">
    <property type="term" value="F:ATP binding"/>
    <property type="evidence" value="ECO:0007669"/>
    <property type="project" value="UniProtKB-KW"/>
</dbReference>